<dbReference type="InterPro" id="IPR024671">
    <property type="entry name" value="Atg22-like"/>
</dbReference>
<dbReference type="STRING" id="1797110.A3841_05415"/>
<protein>
    <submittedName>
        <fullName evidence="7">MFS transporter permease</fullName>
    </submittedName>
</protein>
<comment type="caution">
    <text evidence="7">The sequence shown here is derived from an EMBL/GenBank/DDBJ whole genome shotgun (WGS) entry which is preliminary data.</text>
</comment>
<dbReference type="PANTHER" id="PTHR23519">
    <property type="entry name" value="AUTOPHAGY-RELATED PROTEIN 22"/>
    <property type="match status" value="1"/>
</dbReference>
<evidence type="ECO:0000256" key="3">
    <source>
        <dbReference type="ARBA" id="ARBA00022692"/>
    </source>
</evidence>
<dbReference type="SUPFAM" id="SSF103473">
    <property type="entry name" value="MFS general substrate transporter"/>
    <property type="match status" value="1"/>
</dbReference>
<evidence type="ECO:0000313" key="8">
    <source>
        <dbReference type="Proteomes" id="UP000186551"/>
    </source>
</evidence>
<dbReference type="Pfam" id="PF11700">
    <property type="entry name" value="ATG22"/>
    <property type="match status" value="1"/>
</dbReference>
<dbReference type="PANTHER" id="PTHR23519:SF1">
    <property type="entry name" value="AUTOPHAGY-RELATED PROTEIN 22"/>
    <property type="match status" value="1"/>
</dbReference>
<dbReference type="InterPro" id="IPR036259">
    <property type="entry name" value="MFS_trans_sf"/>
</dbReference>
<keyword evidence="8" id="KW-1185">Reference proteome</keyword>
<evidence type="ECO:0000313" key="7">
    <source>
        <dbReference type="EMBL" id="OKL38589.1"/>
    </source>
</evidence>
<dbReference type="Proteomes" id="UP000186551">
    <property type="component" value="Unassembled WGS sequence"/>
</dbReference>
<comment type="subcellular location">
    <subcellularLocation>
        <location evidence="1">Endomembrane system</location>
        <topology evidence="1">Multi-pass membrane protein</topology>
    </subcellularLocation>
</comment>
<dbReference type="Gene3D" id="1.20.1250.20">
    <property type="entry name" value="MFS general substrate transporter like domains"/>
    <property type="match status" value="1"/>
</dbReference>
<feature type="transmembrane region" description="Helical" evidence="6">
    <location>
        <begin position="377"/>
        <end position="396"/>
    </location>
</feature>
<dbReference type="AlphaFoldDB" id="A0A1Q5P8M2"/>
<evidence type="ECO:0000256" key="2">
    <source>
        <dbReference type="ARBA" id="ARBA00022448"/>
    </source>
</evidence>
<feature type="transmembrane region" description="Helical" evidence="6">
    <location>
        <begin position="338"/>
        <end position="356"/>
    </location>
</feature>
<feature type="transmembrane region" description="Helical" evidence="6">
    <location>
        <begin position="152"/>
        <end position="174"/>
    </location>
</feature>
<dbReference type="GO" id="GO:0012505">
    <property type="term" value="C:endomembrane system"/>
    <property type="evidence" value="ECO:0007669"/>
    <property type="project" value="UniProtKB-SubCell"/>
</dbReference>
<keyword evidence="3 6" id="KW-0812">Transmembrane</keyword>
<sequence>MEKNNPTVTRAWCFYDWANSVYSLVITSTIFPIYFSAVARRPDGTSVVNFLGFELDSAVLFTYAISAAFLIIAFLSPFLTAIADYSGRKKLFLQLFCYLGSLSCAGLYFFTAETFTLSVILFVLATIGFSGSIVFYNAYLPEIATEDRYDRLSARGFSMGYIGSVILLIFNLAMIMQPQWFSIAADNTSLPPRIAFLSTGIWWLGFAQYTFYHLPGNVYQRKPKGSWILNGFKELKKVLDQVRDLPLLKRFLLAYFFYNMGVQTVMYLAAIFGEVELRLPSDVLIITILIIQLVAIAGAHAFARLSEKYGNVQALIVAVGIWIGICIGAYFTHGQLQFYALAAVVGSVMGGIQSLSRSTYSKLIPASTKDHASYFSFYDVTEKVSIVLGTLAYGLITQLTGSMRNSILALITFFALGLLFLFLMRSNKLREAQPESAHAISGNQ</sequence>
<reference evidence="7 8" key="1">
    <citation type="submission" date="2016-03" db="EMBL/GenBank/DDBJ databases">
        <title>Genome sequence of Pontibacter sp. nov., of the family cytophagaceae, isolated from marine sediment of the Yellow Sea, China.</title>
        <authorList>
            <person name="Zhang G."/>
            <person name="Zhang R."/>
        </authorList>
    </citation>
    <scope>NUCLEOTIDE SEQUENCE [LARGE SCALE GENOMIC DNA]</scope>
    <source>
        <strain evidence="7 8">S10-8</strain>
    </source>
</reference>
<feature type="transmembrane region" description="Helical" evidence="6">
    <location>
        <begin position="251"/>
        <end position="271"/>
    </location>
</feature>
<name>A0A1Q5P8M2_9BACT</name>
<feature type="transmembrane region" description="Helical" evidence="6">
    <location>
        <begin position="283"/>
        <end position="302"/>
    </location>
</feature>
<evidence type="ECO:0000256" key="5">
    <source>
        <dbReference type="ARBA" id="ARBA00023136"/>
    </source>
</evidence>
<dbReference type="EMBL" id="LVWA01000012">
    <property type="protein sequence ID" value="OKL38589.1"/>
    <property type="molecule type" value="Genomic_DNA"/>
</dbReference>
<evidence type="ECO:0000256" key="1">
    <source>
        <dbReference type="ARBA" id="ARBA00004127"/>
    </source>
</evidence>
<gene>
    <name evidence="7" type="ORF">A3841_05415</name>
</gene>
<feature type="transmembrane region" description="Helical" evidence="6">
    <location>
        <begin position="314"/>
        <end position="332"/>
    </location>
</feature>
<feature type="transmembrane region" description="Helical" evidence="6">
    <location>
        <begin position="402"/>
        <end position="423"/>
    </location>
</feature>
<evidence type="ECO:0000256" key="6">
    <source>
        <dbReference type="SAM" id="Phobius"/>
    </source>
</evidence>
<dbReference type="RefSeq" id="WP_073854515.1">
    <property type="nucleotide sequence ID" value="NZ_LVWA01000012.1"/>
</dbReference>
<keyword evidence="4 6" id="KW-1133">Transmembrane helix</keyword>
<keyword evidence="5 6" id="KW-0472">Membrane</keyword>
<feature type="transmembrane region" description="Helical" evidence="6">
    <location>
        <begin position="21"/>
        <end position="39"/>
    </location>
</feature>
<dbReference type="OrthoDB" id="9768783at2"/>
<keyword evidence="2" id="KW-0813">Transport</keyword>
<proteinExistence type="predicted"/>
<dbReference type="InterPro" id="IPR050495">
    <property type="entry name" value="ATG22/LtaA_families"/>
</dbReference>
<organism evidence="7 8">
    <name type="scientific">Pontibacter flavimaris</name>
    <dbReference type="NCBI Taxonomy" id="1797110"/>
    <lineage>
        <taxon>Bacteria</taxon>
        <taxon>Pseudomonadati</taxon>
        <taxon>Bacteroidota</taxon>
        <taxon>Cytophagia</taxon>
        <taxon>Cytophagales</taxon>
        <taxon>Hymenobacteraceae</taxon>
        <taxon>Pontibacter</taxon>
    </lineage>
</organism>
<feature type="transmembrane region" description="Helical" evidence="6">
    <location>
        <begin position="91"/>
        <end position="111"/>
    </location>
</feature>
<evidence type="ECO:0000256" key="4">
    <source>
        <dbReference type="ARBA" id="ARBA00022989"/>
    </source>
</evidence>
<feature type="transmembrane region" description="Helical" evidence="6">
    <location>
        <begin position="117"/>
        <end position="140"/>
    </location>
</feature>
<accession>A0A1Q5P8M2</accession>
<feature type="transmembrane region" description="Helical" evidence="6">
    <location>
        <begin position="59"/>
        <end position="79"/>
    </location>
</feature>
<feature type="transmembrane region" description="Helical" evidence="6">
    <location>
        <begin position="194"/>
        <end position="214"/>
    </location>
</feature>